<comment type="similarity">
    <text evidence="2">Belongs to the autoinducer-2 exporter (AI-2E) (TC 2.A.86) family.</text>
</comment>
<keyword evidence="7 8" id="KW-0472">Membrane</keyword>
<comment type="subcellular location">
    <subcellularLocation>
        <location evidence="1">Cell membrane</location>
        <topology evidence="1">Multi-pass membrane protein</topology>
    </subcellularLocation>
</comment>
<dbReference type="PANTHER" id="PTHR21716">
    <property type="entry name" value="TRANSMEMBRANE PROTEIN"/>
    <property type="match status" value="1"/>
</dbReference>
<sequence length="349" mass="39323">MNSKLSIRNIFFGLGTLIIIIFCLSMAKNILIPITWALLFSFLLIPLVDYLESKKFKRALAIIIAELLFFIVVLAIFGVLTMEVVNITKDLPEISGKFTKSVNDINDFIGDIPYVTPDQFDLVTFIKSKLDTIFQWLSTKLTGVGNTLVDLGLMPIFIYFFLYYREIPSRFVNRKYSDDKYSEIIVIFGKIKKMINNYLRGLIWLTFALAVLDYLILLILGIEYALFFAVFIAVLNLLPYIGNFLANLVVIGFTYVTEDSSLTLFLVIGLLYLANIAQENILRPWLVGSSTSINALAILLSVLIGAMIWGVSGMILFVPMVGVLKIILEAIPELSPYSVFLEDKPGNKD</sequence>
<evidence type="ECO:0000313" key="10">
    <source>
        <dbReference type="Proteomes" id="UP000298616"/>
    </source>
</evidence>
<feature type="transmembrane region" description="Helical" evidence="8">
    <location>
        <begin position="262"/>
        <end position="281"/>
    </location>
</feature>
<accession>A0A4D7JRL5</accession>
<evidence type="ECO:0000256" key="2">
    <source>
        <dbReference type="ARBA" id="ARBA00009773"/>
    </source>
</evidence>
<evidence type="ECO:0008006" key="11">
    <source>
        <dbReference type="Google" id="ProtNLM"/>
    </source>
</evidence>
<feature type="transmembrane region" description="Helical" evidence="8">
    <location>
        <begin position="226"/>
        <end position="250"/>
    </location>
</feature>
<dbReference type="AlphaFoldDB" id="A0A4D7JRL5"/>
<evidence type="ECO:0000256" key="1">
    <source>
        <dbReference type="ARBA" id="ARBA00004651"/>
    </source>
</evidence>
<proteinExistence type="inferred from homology"/>
<feature type="transmembrane region" description="Helical" evidence="8">
    <location>
        <begin position="144"/>
        <end position="164"/>
    </location>
</feature>
<evidence type="ECO:0000256" key="3">
    <source>
        <dbReference type="ARBA" id="ARBA00022448"/>
    </source>
</evidence>
<protein>
    <recommendedName>
        <fullName evidence="11">AI-2E family transporter</fullName>
    </recommendedName>
</protein>
<dbReference type="OrthoDB" id="9793390at2"/>
<evidence type="ECO:0000256" key="6">
    <source>
        <dbReference type="ARBA" id="ARBA00022989"/>
    </source>
</evidence>
<evidence type="ECO:0000256" key="4">
    <source>
        <dbReference type="ARBA" id="ARBA00022475"/>
    </source>
</evidence>
<dbReference type="Pfam" id="PF01594">
    <property type="entry name" value="AI-2E_transport"/>
    <property type="match status" value="1"/>
</dbReference>
<keyword evidence="4" id="KW-1003">Cell membrane</keyword>
<keyword evidence="3" id="KW-0813">Transport</keyword>
<evidence type="ECO:0000256" key="5">
    <source>
        <dbReference type="ARBA" id="ARBA00022692"/>
    </source>
</evidence>
<dbReference type="PANTHER" id="PTHR21716:SF53">
    <property type="entry name" value="PERMEASE PERM-RELATED"/>
    <property type="match status" value="1"/>
</dbReference>
<dbReference type="EMBL" id="CP028923">
    <property type="protein sequence ID" value="QCK15372.1"/>
    <property type="molecule type" value="Genomic_DNA"/>
</dbReference>
<organism evidence="9 10">
    <name type="scientific">Mangrovivirga cuniculi</name>
    <dbReference type="NCBI Taxonomy" id="2715131"/>
    <lineage>
        <taxon>Bacteria</taxon>
        <taxon>Pseudomonadati</taxon>
        <taxon>Bacteroidota</taxon>
        <taxon>Cytophagia</taxon>
        <taxon>Cytophagales</taxon>
        <taxon>Mangrovivirgaceae</taxon>
        <taxon>Mangrovivirga</taxon>
    </lineage>
</organism>
<evidence type="ECO:0000256" key="7">
    <source>
        <dbReference type="ARBA" id="ARBA00023136"/>
    </source>
</evidence>
<reference evidence="9 10" key="1">
    <citation type="submission" date="2018-04" db="EMBL/GenBank/DDBJ databases">
        <title>Complete genome uncultured novel isolate.</title>
        <authorList>
            <person name="Merlino G."/>
        </authorList>
    </citation>
    <scope>NUCLEOTIDE SEQUENCE [LARGE SCALE GENOMIC DNA]</scope>
    <source>
        <strain evidence="10">R1DC9</strain>
    </source>
</reference>
<dbReference type="Proteomes" id="UP000298616">
    <property type="component" value="Chromosome"/>
</dbReference>
<dbReference type="InterPro" id="IPR002549">
    <property type="entry name" value="AI-2E-like"/>
</dbReference>
<feature type="transmembrane region" description="Helical" evidence="8">
    <location>
        <begin position="59"/>
        <end position="80"/>
    </location>
</feature>
<gene>
    <name evidence="9" type="ORF">DCC35_11760</name>
</gene>
<keyword evidence="5 8" id="KW-0812">Transmembrane</keyword>
<feature type="transmembrane region" description="Helical" evidence="8">
    <location>
        <begin position="202"/>
        <end position="220"/>
    </location>
</feature>
<evidence type="ECO:0000256" key="8">
    <source>
        <dbReference type="SAM" id="Phobius"/>
    </source>
</evidence>
<dbReference type="GO" id="GO:0055085">
    <property type="term" value="P:transmembrane transport"/>
    <property type="evidence" value="ECO:0007669"/>
    <property type="project" value="TreeGrafter"/>
</dbReference>
<name>A0A4D7JRL5_9BACT</name>
<keyword evidence="10" id="KW-1185">Reference proteome</keyword>
<feature type="transmembrane region" description="Helical" evidence="8">
    <location>
        <begin position="7"/>
        <end position="27"/>
    </location>
</feature>
<dbReference type="KEGG" id="fpf:DCC35_11760"/>
<feature type="transmembrane region" description="Helical" evidence="8">
    <location>
        <begin position="33"/>
        <end position="52"/>
    </location>
</feature>
<dbReference type="RefSeq" id="WP_137090969.1">
    <property type="nucleotide sequence ID" value="NZ_CP028923.1"/>
</dbReference>
<feature type="transmembrane region" description="Helical" evidence="8">
    <location>
        <begin position="293"/>
        <end position="318"/>
    </location>
</feature>
<evidence type="ECO:0000313" key="9">
    <source>
        <dbReference type="EMBL" id="QCK15372.1"/>
    </source>
</evidence>
<dbReference type="GO" id="GO:0005886">
    <property type="term" value="C:plasma membrane"/>
    <property type="evidence" value="ECO:0007669"/>
    <property type="project" value="UniProtKB-SubCell"/>
</dbReference>
<keyword evidence="6 8" id="KW-1133">Transmembrane helix</keyword>